<feature type="transmembrane region" description="Helical" evidence="2">
    <location>
        <begin position="37"/>
        <end position="60"/>
    </location>
</feature>
<sequence length="243" mass="27303">MTRPDGHLRHRSCHGRRHEKPHPPHGIRSLIASRAGILETLIVGGIASLCLLVAAVFVTWNSQDEQHARTTSTPHATKSSRLPKDICSAVGTERLDSLVEYPVTSHHEEEAFGVSDRTCVVRTDPKQPDTSDLLYVRASRYEQTLKTSGEDHAQEFFRQNCKNVTSIRDDHNDTAIRVPDFTGLGDQYCVAAFYNSVSKKAKVKLIVQRREDLLVIRYQKTGPDGERPLRDAAQLARDLLTRL</sequence>
<organism evidence="3 4">
    <name type="scientific">Thermasporomyces composti</name>
    <dbReference type="NCBI Taxonomy" id="696763"/>
    <lineage>
        <taxon>Bacteria</taxon>
        <taxon>Bacillati</taxon>
        <taxon>Actinomycetota</taxon>
        <taxon>Actinomycetes</taxon>
        <taxon>Propionibacteriales</taxon>
        <taxon>Nocardioidaceae</taxon>
        <taxon>Thermasporomyces</taxon>
    </lineage>
</organism>
<proteinExistence type="predicted"/>
<evidence type="ECO:0008006" key="5">
    <source>
        <dbReference type="Google" id="ProtNLM"/>
    </source>
</evidence>
<accession>A0A3D9V4A3</accession>
<keyword evidence="2" id="KW-0812">Transmembrane</keyword>
<keyword evidence="2" id="KW-0472">Membrane</keyword>
<comment type="caution">
    <text evidence="3">The sequence shown here is derived from an EMBL/GenBank/DDBJ whole genome shotgun (WGS) entry which is preliminary data.</text>
</comment>
<evidence type="ECO:0000313" key="4">
    <source>
        <dbReference type="Proteomes" id="UP000256485"/>
    </source>
</evidence>
<feature type="compositionally biased region" description="Basic residues" evidence="1">
    <location>
        <begin position="8"/>
        <end position="25"/>
    </location>
</feature>
<evidence type="ECO:0000256" key="1">
    <source>
        <dbReference type="SAM" id="MobiDB-lite"/>
    </source>
</evidence>
<dbReference type="EMBL" id="QTUC01000001">
    <property type="protein sequence ID" value="REF35523.1"/>
    <property type="molecule type" value="Genomic_DNA"/>
</dbReference>
<dbReference type="AlphaFoldDB" id="A0A3D9V4A3"/>
<dbReference type="Proteomes" id="UP000256485">
    <property type="component" value="Unassembled WGS sequence"/>
</dbReference>
<keyword evidence="4" id="KW-1185">Reference proteome</keyword>
<protein>
    <recommendedName>
        <fullName evidence="5">DUF3558 domain-containing protein</fullName>
    </recommendedName>
</protein>
<keyword evidence="2" id="KW-1133">Transmembrane helix</keyword>
<reference evidence="3 4" key="1">
    <citation type="submission" date="2018-08" db="EMBL/GenBank/DDBJ databases">
        <title>Sequencing the genomes of 1000 actinobacteria strains.</title>
        <authorList>
            <person name="Klenk H.-P."/>
        </authorList>
    </citation>
    <scope>NUCLEOTIDE SEQUENCE [LARGE SCALE GENOMIC DNA]</scope>
    <source>
        <strain evidence="3 4">DSM 22891</strain>
    </source>
</reference>
<evidence type="ECO:0000313" key="3">
    <source>
        <dbReference type="EMBL" id="REF35523.1"/>
    </source>
</evidence>
<gene>
    <name evidence="3" type="ORF">DFJ64_0904</name>
</gene>
<name>A0A3D9V4A3_THECX</name>
<feature type="region of interest" description="Disordered" evidence="1">
    <location>
        <begin position="1"/>
        <end position="27"/>
    </location>
</feature>
<evidence type="ECO:0000256" key="2">
    <source>
        <dbReference type="SAM" id="Phobius"/>
    </source>
</evidence>